<dbReference type="PANTHER" id="PTHR23155">
    <property type="entry name" value="DISEASE RESISTANCE PROTEIN RP"/>
    <property type="match status" value="1"/>
</dbReference>
<dbReference type="GO" id="GO:0042742">
    <property type="term" value="P:defense response to bacterium"/>
    <property type="evidence" value="ECO:0007669"/>
    <property type="project" value="UniProtKB-ARBA"/>
</dbReference>
<dbReference type="InterPro" id="IPR036388">
    <property type="entry name" value="WH-like_DNA-bd_sf"/>
</dbReference>
<dbReference type="Proteomes" id="UP000015105">
    <property type="component" value="Chromosome 6D"/>
</dbReference>
<dbReference type="FunFam" id="1.10.10.10:FF:000322">
    <property type="entry name" value="Probable disease resistance protein At1g63360"/>
    <property type="match status" value="1"/>
</dbReference>
<accession>A0A453Q4I5</accession>
<dbReference type="Gene3D" id="1.10.10.10">
    <property type="entry name" value="Winged helix-like DNA-binding domain superfamily/Winged helix DNA-binding domain"/>
    <property type="match status" value="1"/>
</dbReference>
<evidence type="ECO:0000256" key="1">
    <source>
        <dbReference type="ARBA" id="ARBA00022737"/>
    </source>
</evidence>
<dbReference type="GO" id="GO:0009626">
    <property type="term" value="P:plant-type hypersensitive response"/>
    <property type="evidence" value="ECO:0007669"/>
    <property type="project" value="UniProtKB-ARBA"/>
</dbReference>
<name>A0A453Q4I5_AEGTS</name>
<dbReference type="InterPro" id="IPR042197">
    <property type="entry name" value="Apaf_helical"/>
</dbReference>
<keyword evidence="2" id="KW-0611">Plant defense</keyword>
<feature type="domain" description="Disease resistance protein winged helix" evidence="4">
    <location>
        <begin position="194"/>
        <end position="265"/>
    </location>
</feature>
<evidence type="ECO:0000259" key="3">
    <source>
        <dbReference type="Pfam" id="PF00931"/>
    </source>
</evidence>
<keyword evidence="6" id="KW-1185">Reference proteome</keyword>
<keyword evidence="1" id="KW-0677">Repeat</keyword>
<reference evidence="6" key="2">
    <citation type="journal article" date="2017" name="Nat. Plants">
        <title>The Aegilops tauschii genome reveals multiple impacts of transposons.</title>
        <authorList>
            <person name="Zhao G."/>
            <person name="Zou C."/>
            <person name="Li K."/>
            <person name="Wang K."/>
            <person name="Li T."/>
            <person name="Gao L."/>
            <person name="Zhang X."/>
            <person name="Wang H."/>
            <person name="Yang Z."/>
            <person name="Liu X."/>
            <person name="Jiang W."/>
            <person name="Mao L."/>
            <person name="Kong X."/>
            <person name="Jiao Y."/>
            <person name="Jia J."/>
        </authorList>
    </citation>
    <scope>NUCLEOTIDE SEQUENCE [LARGE SCALE GENOMIC DNA]</scope>
    <source>
        <strain evidence="6">cv. AL8/78</strain>
    </source>
</reference>
<dbReference type="Gramene" id="AET6Gv20979200.1">
    <property type="protein sequence ID" value="AET6Gv20979200.1"/>
    <property type="gene ID" value="AET6Gv20979200"/>
</dbReference>
<evidence type="ECO:0000259" key="4">
    <source>
        <dbReference type="Pfam" id="PF23559"/>
    </source>
</evidence>
<dbReference type="GO" id="GO:0002758">
    <property type="term" value="P:innate immune response-activating signaling pathway"/>
    <property type="evidence" value="ECO:0007669"/>
    <property type="project" value="UniProtKB-ARBA"/>
</dbReference>
<dbReference type="Pfam" id="PF00931">
    <property type="entry name" value="NB-ARC"/>
    <property type="match status" value="1"/>
</dbReference>
<dbReference type="Gene3D" id="1.10.8.430">
    <property type="entry name" value="Helical domain of apoptotic protease-activating factors"/>
    <property type="match status" value="1"/>
</dbReference>
<proteinExistence type="predicted"/>
<dbReference type="InterPro" id="IPR058922">
    <property type="entry name" value="WHD_DRP"/>
</dbReference>
<dbReference type="Gene3D" id="3.40.50.300">
    <property type="entry name" value="P-loop containing nucleotide triphosphate hydrolases"/>
    <property type="match status" value="1"/>
</dbReference>
<dbReference type="AlphaFoldDB" id="A0A453Q4I5"/>
<protein>
    <submittedName>
        <fullName evidence="5">Uncharacterized protein</fullName>
    </submittedName>
</protein>
<dbReference type="EnsemblPlants" id="AET6Gv20979200.1">
    <property type="protein sequence ID" value="AET6Gv20979200.1"/>
    <property type="gene ID" value="AET6Gv20979200"/>
</dbReference>
<dbReference type="InterPro" id="IPR027417">
    <property type="entry name" value="P-loop_NTPase"/>
</dbReference>
<evidence type="ECO:0000256" key="2">
    <source>
        <dbReference type="ARBA" id="ARBA00022821"/>
    </source>
</evidence>
<dbReference type="SUPFAM" id="SSF52540">
    <property type="entry name" value="P-loop containing nucleoside triphosphate hydrolases"/>
    <property type="match status" value="1"/>
</dbReference>
<reference evidence="6" key="1">
    <citation type="journal article" date="2014" name="Science">
        <title>Ancient hybridizations among the ancestral genomes of bread wheat.</title>
        <authorList>
            <consortium name="International Wheat Genome Sequencing Consortium,"/>
            <person name="Marcussen T."/>
            <person name="Sandve S.R."/>
            <person name="Heier L."/>
            <person name="Spannagl M."/>
            <person name="Pfeifer M."/>
            <person name="Jakobsen K.S."/>
            <person name="Wulff B.B."/>
            <person name="Steuernagel B."/>
            <person name="Mayer K.F."/>
            <person name="Olsen O.A."/>
        </authorList>
    </citation>
    <scope>NUCLEOTIDE SEQUENCE [LARGE SCALE GENOMIC DNA]</scope>
    <source>
        <strain evidence="6">cv. AL8/78</strain>
    </source>
</reference>
<dbReference type="InterPro" id="IPR044974">
    <property type="entry name" value="Disease_R_plants"/>
</dbReference>
<dbReference type="Pfam" id="PF23559">
    <property type="entry name" value="WHD_DRP"/>
    <property type="match status" value="1"/>
</dbReference>
<feature type="domain" description="NB-ARC" evidence="3">
    <location>
        <begin position="6"/>
        <end position="64"/>
    </location>
</feature>
<organism evidence="5 6">
    <name type="scientific">Aegilops tauschii subsp. strangulata</name>
    <name type="common">Goatgrass</name>
    <dbReference type="NCBI Taxonomy" id="200361"/>
    <lineage>
        <taxon>Eukaryota</taxon>
        <taxon>Viridiplantae</taxon>
        <taxon>Streptophyta</taxon>
        <taxon>Embryophyta</taxon>
        <taxon>Tracheophyta</taxon>
        <taxon>Spermatophyta</taxon>
        <taxon>Magnoliopsida</taxon>
        <taxon>Liliopsida</taxon>
        <taxon>Poales</taxon>
        <taxon>Poaceae</taxon>
        <taxon>BOP clade</taxon>
        <taxon>Pooideae</taxon>
        <taxon>Triticodae</taxon>
        <taxon>Triticeae</taxon>
        <taxon>Triticinae</taxon>
        <taxon>Aegilops</taxon>
    </lineage>
</organism>
<dbReference type="STRING" id="200361.A0A453Q4I5"/>
<sequence>MLNDKEMHLKVVSIVGFGGLGKTTLANEIYRQPDGVVECRAFVPVTQRHTIQKLIRSLLSELGSRVITTTRIHDVAKACCSHPRDYILEMKPLSDEDSRRLFFNRIFNSEEACPRQLRDISTEILRKCDGMPLAIITISGMLASERLDQQDWEHIRNSLGSGTNFTLKGMRKILDLSYKNLPPHLKTCLLYLGMYPEDFEIQRHHLELQWIAEGFISKENGQDVENVARSYFNELVNRSLIQPAGFDNCGLVTHCKVHDMMRDLILCKCAEENFLTIVDGPQAITKLDNKVRRLSLQLHGDDETNGMKLWGNISLSQVRTFMTFGGREEVPPLSLFKFLRVLRIFF</sequence>
<dbReference type="InterPro" id="IPR002182">
    <property type="entry name" value="NB-ARC"/>
</dbReference>
<evidence type="ECO:0000313" key="5">
    <source>
        <dbReference type="EnsemblPlants" id="AET6Gv20979200.1"/>
    </source>
</evidence>
<dbReference type="GO" id="GO:0043531">
    <property type="term" value="F:ADP binding"/>
    <property type="evidence" value="ECO:0007669"/>
    <property type="project" value="InterPro"/>
</dbReference>
<dbReference type="PANTHER" id="PTHR23155:SF906">
    <property type="entry name" value="OS08G0205100 PROTEIN"/>
    <property type="match status" value="1"/>
</dbReference>
<reference evidence="5" key="5">
    <citation type="journal article" date="2021" name="G3 (Bethesda)">
        <title>Aegilops tauschii genome assembly Aet v5.0 features greater sequence contiguity and improved annotation.</title>
        <authorList>
            <person name="Wang L."/>
            <person name="Zhu T."/>
            <person name="Rodriguez J.C."/>
            <person name="Deal K.R."/>
            <person name="Dubcovsky J."/>
            <person name="McGuire P.E."/>
            <person name="Lux T."/>
            <person name="Spannagl M."/>
            <person name="Mayer K.F.X."/>
            <person name="Baldrich P."/>
            <person name="Meyers B.C."/>
            <person name="Huo N."/>
            <person name="Gu Y.Q."/>
            <person name="Zhou H."/>
            <person name="Devos K.M."/>
            <person name="Bennetzen J.L."/>
            <person name="Unver T."/>
            <person name="Budak H."/>
            <person name="Gulick P.J."/>
            <person name="Galiba G."/>
            <person name="Kalapos B."/>
            <person name="Nelson D.R."/>
            <person name="Li P."/>
            <person name="You F.M."/>
            <person name="Luo M.C."/>
            <person name="Dvorak J."/>
        </authorList>
    </citation>
    <scope>NUCLEOTIDE SEQUENCE [LARGE SCALE GENOMIC DNA]</scope>
    <source>
        <strain evidence="5">cv. AL8/78</strain>
    </source>
</reference>
<reference evidence="5" key="3">
    <citation type="journal article" date="2017" name="Nature">
        <title>Genome sequence of the progenitor of the wheat D genome Aegilops tauschii.</title>
        <authorList>
            <person name="Luo M.C."/>
            <person name="Gu Y.Q."/>
            <person name="Puiu D."/>
            <person name="Wang H."/>
            <person name="Twardziok S.O."/>
            <person name="Deal K.R."/>
            <person name="Huo N."/>
            <person name="Zhu T."/>
            <person name="Wang L."/>
            <person name="Wang Y."/>
            <person name="McGuire P.E."/>
            <person name="Liu S."/>
            <person name="Long H."/>
            <person name="Ramasamy R.K."/>
            <person name="Rodriguez J.C."/>
            <person name="Van S.L."/>
            <person name="Yuan L."/>
            <person name="Wang Z."/>
            <person name="Xia Z."/>
            <person name="Xiao L."/>
            <person name="Anderson O.D."/>
            <person name="Ouyang S."/>
            <person name="Liang Y."/>
            <person name="Zimin A.V."/>
            <person name="Pertea G."/>
            <person name="Qi P."/>
            <person name="Bennetzen J.L."/>
            <person name="Dai X."/>
            <person name="Dawson M.W."/>
            <person name="Muller H.G."/>
            <person name="Kugler K."/>
            <person name="Rivarola-Duarte L."/>
            <person name="Spannagl M."/>
            <person name="Mayer K.F.X."/>
            <person name="Lu F.H."/>
            <person name="Bevan M.W."/>
            <person name="Leroy P."/>
            <person name="Li P."/>
            <person name="You F.M."/>
            <person name="Sun Q."/>
            <person name="Liu Z."/>
            <person name="Lyons E."/>
            <person name="Wicker T."/>
            <person name="Salzberg S.L."/>
            <person name="Devos K.M."/>
            <person name="Dvorak J."/>
        </authorList>
    </citation>
    <scope>NUCLEOTIDE SEQUENCE [LARGE SCALE GENOMIC DNA]</scope>
    <source>
        <strain evidence="5">cv. AL8/78</strain>
    </source>
</reference>
<reference evidence="5" key="4">
    <citation type="submission" date="2019-03" db="UniProtKB">
        <authorList>
            <consortium name="EnsemblPlants"/>
        </authorList>
    </citation>
    <scope>IDENTIFICATION</scope>
</reference>
<evidence type="ECO:0000313" key="6">
    <source>
        <dbReference type="Proteomes" id="UP000015105"/>
    </source>
</evidence>